<dbReference type="AlphaFoldDB" id="A0A0B5BAM3"/>
<keyword evidence="1" id="KW-1133">Transmembrane helix</keyword>
<evidence type="ECO:0000313" key="4">
    <source>
        <dbReference type="EMBL" id="AJE03627.1"/>
    </source>
</evidence>
<dbReference type="OrthoDB" id="5395462at2"/>
<dbReference type="Proteomes" id="UP000057609">
    <property type="component" value="Chromosome"/>
</dbReference>
<feature type="domain" description="PilZ" evidence="2">
    <location>
        <begin position="169"/>
        <end position="248"/>
    </location>
</feature>
<keyword evidence="1" id="KW-0812">Transmembrane</keyword>
<dbReference type="InterPro" id="IPR040638">
    <property type="entry name" value="PilZN1"/>
</dbReference>
<dbReference type="HOGENOM" id="CLU_061358_0_0_7"/>
<dbReference type="STRING" id="345632.GPICK_09920"/>
<dbReference type="GO" id="GO:0035438">
    <property type="term" value="F:cyclic-di-GMP binding"/>
    <property type="evidence" value="ECO:0007669"/>
    <property type="project" value="InterPro"/>
</dbReference>
<sequence length="330" mass="37295">MKEQPPNYSSYFDVGLRVEVRFPRTEDLAFRDWAVVTLFDEDLVAFQLSRDVLPELVKTDIGTILDLRLGKGGSAYCCRSIIVGERTGASITVRLIGGVVPDELREFYRIDAYIPLRYRIPTGESASEIKAHWESSRYGTPTASDSFPPPAVDAGESFGARADHPTPVAANISGSGIRIRTREQFSIGDLLPVELFLPLEPPRTISIVGQVVHVGQVRTREGDSPLFSTALHFYCIDERDQDAIIRFISMVQLEHLRSVRGDAISITDLEYTTYSRRMRRRRIIFATILISLILIALTLLAISRLTGPKGEIEQNYEREIQKYRSTFPWR</sequence>
<dbReference type="InterPro" id="IPR009875">
    <property type="entry name" value="PilZ_domain"/>
</dbReference>
<evidence type="ECO:0000259" key="3">
    <source>
        <dbReference type="Pfam" id="PF18672"/>
    </source>
</evidence>
<dbReference type="Pfam" id="PF18672">
    <property type="entry name" value="PilZN1"/>
    <property type="match status" value="1"/>
</dbReference>
<dbReference type="Gene3D" id="2.40.10.220">
    <property type="entry name" value="predicted glycosyltransferase like domains"/>
    <property type="match status" value="1"/>
</dbReference>
<dbReference type="EMBL" id="CP009788">
    <property type="protein sequence ID" value="AJE03627.1"/>
    <property type="molecule type" value="Genomic_DNA"/>
</dbReference>
<gene>
    <name evidence="4" type="ORF">GPICK_09920</name>
</gene>
<keyword evidence="5" id="KW-1185">Reference proteome</keyword>
<feature type="transmembrane region" description="Helical" evidence="1">
    <location>
        <begin position="283"/>
        <end position="302"/>
    </location>
</feature>
<feature type="domain" description="N-terminal PilZ-like" evidence="3">
    <location>
        <begin position="11"/>
        <end position="103"/>
    </location>
</feature>
<evidence type="ECO:0000259" key="2">
    <source>
        <dbReference type="Pfam" id="PF07238"/>
    </source>
</evidence>
<dbReference type="Pfam" id="PF07238">
    <property type="entry name" value="PilZ"/>
    <property type="match status" value="1"/>
</dbReference>
<evidence type="ECO:0000313" key="5">
    <source>
        <dbReference type="Proteomes" id="UP000057609"/>
    </source>
</evidence>
<keyword evidence="1" id="KW-0472">Membrane</keyword>
<dbReference type="Gene3D" id="2.30.110.70">
    <property type="match status" value="1"/>
</dbReference>
<accession>A0A0B5BAM3</accession>
<proteinExistence type="predicted"/>
<organism evidence="4 5">
    <name type="scientific">Geobacter pickeringii</name>
    <dbReference type="NCBI Taxonomy" id="345632"/>
    <lineage>
        <taxon>Bacteria</taxon>
        <taxon>Pseudomonadati</taxon>
        <taxon>Thermodesulfobacteriota</taxon>
        <taxon>Desulfuromonadia</taxon>
        <taxon>Geobacterales</taxon>
        <taxon>Geobacteraceae</taxon>
        <taxon>Geobacter</taxon>
    </lineage>
</organism>
<dbReference type="KEGG" id="gpi:GPICK_09920"/>
<name>A0A0B5BAM3_9BACT</name>
<protein>
    <submittedName>
        <fullName evidence="4">Pilus assembly protein PilZ</fullName>
    </submittedName>
</protein>
<evidence type="ECO:0000256" key="1">
    <source>
        <dbReference type="SAM" id="Phobius"/>
    </source>
</evidence>
<dbReference type="RefSeq" id="WP_039742739.1">
    <property type="nucleotide sequence ID" value="NZ_CP009788.1"/>
</dbReference>
<reference evidence="4 5" key="1">
    <citation type="journal article" date="2015" name="Genome Announc.">
        <title>Complete Genome of Geobacter pickeringii G13T, a Metal-Reducing Isolate from Sedimentary Kaolin Deposits.</title>
        <authorList>
            <person name="Badalamenti J.P."/>
            <person name="Bond D.R."/>
        </authorList>
    </citation>
    <scope>NUCLEOTIDE SEQUENCE [LARGE SCALE GENOMIC DNA]</scope>
    <source>
        <strain evidence="4 5">G13</strain>
    </source>
</reference>